<dbReference type="Pfam" id="PF07183">
    <property type="entry name" value="DUF1403"/>
    <property type="match status" value="1"/>
</dbReference>
<dbReference type="AlphaFoldDB" id="A0A0P1IUZ7"/>
<proteinExistence type="predicted"/>
<reference evidence="2" key="1">
    <citation type="submission" date="2015-09" db="EMBL/GenBank/DDBJ databases">
        <authorList>
            <person name="Rodrigo-Torres Lidia"/>
            <person name="Arahal R.David."/>
        </authorList>
    </citation>
    <scope>NUCLEOTIDE SEQUENCE [LARGE SCALE GENOMIC DNA]</scope>
    <source>
        <strain evidence="2">CECT 5114</strain>
    </source>
</reference>
<name>A0A0P1IUZ7_9RHOB</name>
<dbReference type="RefSeq" id="WP_058316371.1">
    <property type="nucleotide sequence ID" value="NZ_CYUE01000023.1"/>
</dbReference>
<accession>A0A0P1IUZ7</accession>
<evidence type="ECO:0000313" key="2">
    <source>
        <dbReference type="Proteomes" id="UP000051184"/>
    </source>
</evidence>
<evidence type="ECO:0008006" key="3">
    <source>
        <dbReference type="Google" id="ProtNLM"/>
    </source>
</evidence>
<sequence>MNYASDDLETIHQIPSWVTAGAAKSAEDVAFLSGAALSHLHLVFKRTDVPQALVRDRMALRAAEVRAAQSGRSERAGDLRDALAFLEDGDPAGPAGEIYQSFVRATERKLSISSLTRALPNLPANQIAEWLDAGKGAPVTRAAEVLSVVLDAVPRQPFAAMLLADAALAQALGWAHLVPLLSMSFQRGDLNKSGEDLRLACHQALLKSAREVVPLANDLSRKSARLMAVSSKLRAKGSESAVTLLLSKDAVAPKDLVSLNSARSARRFCDRLVELGVARELTGRETFRLYGL</sequence>
<protein>
    <recommendedName>
        <fullName evidence="3">DUF1403 family protein</fullName>
    </recommendedName>
</protein>
<dbReference type="Proteomes" id="UP000051184">
    <property type="component" value="Unassembled WGS sequence"/>
</dbReference>
<dbReference type="OrthoDB" id="7865302at2"/>
<organism evidence="1 2">
    <name type="scientific">Cognatishimia activa</name>
    <dbReference type="NCBI Taxonomy" id="1715691"/>
    <lineage>
        <taxon>Bacteria</taxon>
        <taxon>Pseudomonadati</taxon>
        <taxon>Pseudomonadota</taxon>
        <taxon>Alphaproteobacteria</taxon>
        <taxon>Rhodobacterales</taxon>
        <taxon>Paracoccaceae</taxon>
        <taxon>Cognatishimia</taxon>
    </lineage>
</organism>
<gene>
    <name evidence="1" type="ORF">TA5114_03281</name>
</gene>
<keyword evidence="2" id="KW-1185">Reference proteome</keyword>
<dbReference type="EMBL" id="CYUE01000023">
    <property type="protein sequence ID" value="CUK27453.1"/>
    <property type="molecule type" value="Genomic_DNA"/>
</dbReference>
<dbReference type="InterPro" id="IPR009843">
    <property type="entry name" value="DUF1403"/>
</dbReference>
<evidence type="ECO:0000313" key="1">
    <source>
        <dbReference type="EMBL" id="CUK27453.1"/>
    </source>
</evidence>